<dbReference type="AlphaFoldDB" id="A0ABC8UA83"/>
<evidence type="ECO:0000313" key="3">
    <source>
        <dbReference type="Proteomes" id="UP001642360"/>
    </source>
</evidence>
<dbReference type="PANTHER" id="PTHR36376:SF1">
    <property type="entry name" value="OS09G0514700 PROTEIN"/>
    <property type="match status" value="1"/>
</dbReference>
<evidence type="ECO:0000313" key="2">
    <source>
        <dbReference type="EMBL" id="CAK9178660.1"/>
    </source>
</evidence>
<proteinExistence type="predicted"/>
<evidence type="ECO:0000256" key="1">
    <source>
        <dbReference type="SAM" id="MobiDB-lite"/>
    </source>
</evidence>
<reference evidence="2 3" key="1">
    <citation type="submission" date="2024-02" db="EMBL/GenBank/DDBJ databases">
        <authorList>
            <person name="Vignale AGUSTIN F."/>
            <person name="Sosa J E."/>
            <person name="Modenutti C."/>
        </authorList>
    </citation>
    <scope>NUCLEOTIDE SEQUENCE [LARGE SCALE GENOMIC DNA]</scope>
</reference>
<name>A0ABC8UA83_9AQUA</name>
<keyword evidence="3" id="KW-1185">Reference proteome</keyword>
<dbReference type="PANTHER" id="PTHR36376">
    <property type="entry name" value="OS09G0514700 PROTEIN"/>
    <property type="match status" value="1"/>
</dbReference>
<sequence length="439" mass="47801">MSSASNILDSAGAVGVCNMTRIQHRNGKYDAAENAIASSGKSCTPAPAFEFCVRSEDGINLIVDLDSSLSDWPMRLENEVFTCQNLQKNKFQSFCQELEYLGNGKKDIESSLLWNTDSDKNLNNGHVHTDSLLNLITNENDHVGCGQPQREDWSLGLLPAKSCSGSAEMSAHLEEGKDVAVLSRFSSDVPNQMVRDTKSCPTDEENKTADSNVFGAIQVKLARDSVHNLTSASKGLNLLEDQNSKLHSANCGNISVQSACSLEKPSVQYPGCSVTGSVEMQRSGEGSPMKDPSCSPSLDNCSLNLVDKVYNVEAGDGELVISTEINHDACVNFTPTSSEKWERGSPISRTETSDSTLEKRSEDLVSDGGHKRRHKGESDNAYGECDKRILRSAKRLSGQIIPRRSLRLVSKNSFLKNFDPQMLSNHIIDLNCACCPNGP</sequence>
<feature type="region of interest" description="Disordered" evidence="1">
    <location>
        <begin position="336"/>
        <end position="380"/>
    </location>
</feature>
<organism evidence="2 3">
    <name type="scientific">Ilex paraguariensis</name>
    <name type="common">yerba mate</name>
    <dbReference type="NCBI Taxonomy" id="185542"/>
    <lineage>
        <taxon>Eukaryota</taxon>
        <taxon>Viridiplantae</taxon>
        <taxon>Streptophyta</taxon>
        <taxon>Embryophyta</taxon>
        <taxon>Tracheophyta</taxon>
        <taxon>Spermatophyta</taxon>
        <taxon>Magnoliopsida</taxon>
        <taxon>eudicotyledons</taxon>
        <taxon>Gunneridae</taxon>
        <taxon>Pentapetalae</taxon>
        <taxon>asterids</taxon>
        <taxon>campanulids</taxon>
        <taxon>Aquifoliales</taxon>
        <taxon>Aquifoliaceae</taxon>
        <taxon>Ilex</taxon>
    </lineage>
</organism>
<protein>
    <submittedName>
        <fullName evidence="2">Uncharacterized protein</fullName>
    </submittedName>
</protein>
<dbReference type="Proteomes" id="UP001642360">
    <property type="component" value="Unassembled WGS sequence"/>
</dbReference>
<accession>A0ABC8UA83</accession>
<dbReference type="EMBL" id="CAUOFW020007280">
    <property type="protein sequence ID" value="CAK9178660.1"/>
    <property type="molecule type" value="Genomic_DNA"/>
</dbReference>
<gene>
    <name evidence="2" type="ORF">ILEXP_LOCUS48579</name>
</gene>
<comment type="caution">
    <text evidence="2">The sequence shown here is derived from an EMBL/GenBank/DDBJ whole genome shotgun (WGS) entry which is preliminary data.</text>
</comment>